<dbReference type="GO" id="GO:0005634">
    <property type="term" value="C:nucleus"/>
    <property type="evidence" value="ECO:0007669"/>
    <property type="project" value="TreeGrafter"/>
</dbReference>
<feature type="region of interest" description="Disordered" evidence="12">
    <location>
        <begin position="295"/>
        <end position="314"/>
    </location>
</feature>
<evidence type="ECO:0000256" key="8">
    <source>
        <dbReference type="ARBA" id="ARBA00032772"/>
    </source>
</evidence>
<dbReference type="PANTHER" id="PTHR12189">
    <property type="entry name" value="MRNA GUANINE-7- METHYLTRANSFERASE"/>
    <property type="match status" value="1"/>
</dbReference>
<dbReference type="OrthoDB" id="10248867at2759"/>
<feature type="compositionally biased region" description="Basic and acidic residues" evidence="12">
    <location>
        <begin position="223"/>
        <end position="235"/>
    </location>
</feature>
<accession>A0A8H5MAH3</accession>
<comment type="catalytic activity">
    <reaction evidence="10">
        <text>a 5'-end (5'-triphosphoguanosine)-ribonucleoside in mRNA + S-adenosyl-L-methionine = a 5'-end (N(7)-methyl 5'-triphosphoguanosine)-ribonucleoside in mRNA + S-adenosyl-L-homocysteine</text>
        <dbReference type="Rhea" id="RHEA:67008"/>
        <dbReference type="Rhea" id="RHEA-COMP:17166"/>
        <dbReference type="Rhea" id="RHEA-COMP:17167"/>
        <dbReference type="ChEBI" id="CHEBI:57856"/>
        <dbReference type="ChEBI" id="CHEBI:59789"/>
        <dbReference type="ChEBI" id="CHEBI:156461"/>
        <dbReference type="ChEBI" id="CHEBI:167617"/>
        <dbReference type="EC" id="2.1.1.56"/>
    </reaction>
</comment>
<organism evidence="14 15">
    <name type="scientific">Tricholomella constricta</name>
    <dbReference type="NCBI Taxonomy" id="117010"/>
    <lineage>
        <taxon>Eukaryota</taxon>
        <taxon>Fungi</taxon>
        <taxon>Dikarya</taxon>
        <taxon>Basidiomycota</taxon>
        <taxon>Agaricomycotina</taxon>
        <taxon>Agaricomycetes</taxon>
        <taxon>Agaricomycetidae</taxon>
        <taxon>Agaricales</taxon>
        <taxon>Tricholomatineae</taxon>
        <taxon>Lyophyllaceae</taxon>
        <taxon>Tricholomella</taxon>
    </lineage>
</organism>
<feature type="compositionally biased region" description="Low complexity" evidence="12">
    <location>
        <begin position="28"/>
        <end position="41"/>
    </location>
</feature>
<evidence type="ECO:0000313" key="15">
    <source>
        <dbReference type="Proteomes" id="UP000565441"/>
    </source>
</evidence>
<feature type="region of interest" description="Disordered" evidence="12">
    <location>
        <begin position="17"/>
        <end position="43"/>
    </location>
</feature>
<keyword evidence="7" id="KW-0507">mRNA processing</keyword>
<comment type="caution">
    <text evidence="14">The sequence shown here is derived from an EMBL/GenBank/DDBJ whole genome shotgun (WGS) entry which is preliminary data.</text>
</comment>
<dbReference type="GO" id="GO:0004482">
    <property type="term" value="F:mRNA 5'-cap (guanine-N7-)-methyltransferase activity"/>
    <property type="evidence" value="ECO:0007669"/>
    <property type="project" value="UniProtKB-EC"/>
</dbReference>
<feature type="region of interest" description="Disordered" evidence="12">
    <location>
        <begin position="211"/>
        <end position="238"/>
    </location>
</feature>
<evidence type="ECO:0000256" key="2">
    <source>
        <dbReference type="ARBA" id="ARBA00011926"/>
    </source>
</evidence>
<dbReference type="PROSITE" id="PS51562">
    <property type="entry name" value="RNA_CAP0_MT"/>
    <property type="match status" value="1"/>
</dbReference>
<keyword evidence="5" id="KW-0949">S-adenosyl-L-methionine</keyword>
<keyword evidence="4" id="KW-0808">Transferase</keyword>
<dbReference type="InterPro" id="IPR029063">
    <property type="entry name" value="SAM-dependent_MTases_sf"/>
</dbReference>
<keyword evidence="7" id="KW-0506">mRNA capping</keyword>
<dbReference type="EMBL" id="JAACJP010000002">
    <property type="protein sequence ID" value="KAF5386724.1"/>
    <property type="molecule type" value="Genomic_DNA"/>
</dbReference>
<evidence type="ECO:0000256" key="5">
    <source>
        <dbReference type="ARBA" id="ARBA00022691"/>
    </source>
</evidence>
<dbReference type="Gene3D" id="3.40.50.150">
    <property type="entry name" value="Vaccinia Virus protein VP39"/>
    <property type="match status" value="1"/>
</dbReference>
<dbReference type="SUPFAM" id="SSF53335">
    <property type="entry name" value="S-adenosyl-L-methionine-dependent methyltransferases"/>
    <property type="match status" value="1"/>
</dbReference>
<keyword evidence="15" id="KW-1185">Reference proteome</keyword>
<feature type="compositionally biased region" description="Low complexity" evidence="12">
    <location>
        <begin position="128"/>
        <end position="151"/>
    </location>
</feature>
<evidence type="ECO:0000259" key="13">
    <source>
        <dbReference type="PROSITE" id="PS51562"/>
    </source>
</evidence>
<evidence type="ECO:0000256" key="3">
    <source>
        <dbReference type="ARBA" id="ARBA00022603"/>
    </source>
</evidence>
<comment type="function">
    <text evidence="1">Responsible for methylating the 5'-cap structure of mRNAs.</text>
</comment>
<keyword evidence="3" id="KW-0489">Methyltransferase</keyword>
<protein>
    <recommendedName>
        <fullName evidence="11">mRNA cap guanine-N(7) methyltransferase</fullName>
        <ecNumber evidence="2">2.1.1.56</ecNumber>
    </recommendedName>
    <alternativeName>
        <fullName evidence="8">mRNA (guanine-N(7))-methyltransferase</fullName>
    </alternativeName>
    <alternativeName>
        <fullName evidence="9">mRNA cap methyltransferase</fullName>
    </alternativeName>
</protein>
<feature type="domain" description="MRNA cap 0 methyltransferase" evidence="13">
    <location>
        <begin position="264"/>
        <end position="576"/>
    </location>
</feature>
<evidence type="ECO:0000256" key="1">
    <source>
        <dbReference type="ARBA" id="ARBA00003378"/>
    </source>
</evidence>
<dbReference type="EC" id="2.1.1.56" evidence="2"/>
<dbReference type="CDD" id="cd02440">
    <property type="entry name" value="AdoMet_MTases"/>
    <property type="match status" value="1"/>
</dbReference>
<feature type="compositionally biased region" description="Low complexity" evidence="12">
    <location>
        <begin position="105"/>
        <end position="120"/>
    </location>
</feature>
<evidence type="ECO:0000256" key="6">
    <source>
        <dbReference type="ARBA" id="ARBA00022884"/>
    </source>
</evidence>
<sequence length="576" mass="63981">MPAFDPVRDAVLNSPIGQTVPMLPLPSPSSTLSSPLASPSLGGRRATDLSVLLNSVTHEPSLRTPPPLRSSTLSHLLHSDHDHLGDDKLDASQPLIRSSTLEIQSTSRSSKSLFSSSPSPTRERESPLSRSRPSSSSSSISQPFSTQPSISTRPTHTNPSMPPPPPPIQPPAQSTVPYNPRVRITPPTSVMVPLSPAELEMYKDYRYRGRGSIQLSQGMKRKRSEEPGHDPDRPPAKKLAGDVGVVVEHYNSRPDVGVVQRLESPIIGLKNFNNWVKSVLITRFAHPVLAASKSKSMNGNQGYRGGPRNTGSGKVLDMGCGKGGDMTKWAKARVKELVGVDIAAVSVDQARSRWESLRGPRFSATFAALDCYTQPLTRAFPPDVLGVDPSYDYDADVQPTGEPFDVVSMQFCMHYAFETEQKTRCMLENVSRYLRRGGVFIGTVPNADNLLEHLDALPPDATDLSFGNSVYKIRFEQRDEKPTFGHKYWFYLRDAVDDVPEYVVRWESFVQMAAEYDLYPVYKEEFHQVFAEHQEHPEFGPLMVRMKVVDANGESSMDEDQWEAANIYIAFAFEKH</sequence>
<dbReference type="PANTHER" id="PTHR12189:SF2">
    <property type="entry name" value="MRNA CAP GUANINE-N7 METHYLTRANSFERASE"/>
    <property type="match status" value="1"/>
</dbReference>
<evidence type="ECO:0000256" key="4">
    <source>
        <dbReference type="ARBA" id="ARBA00022679"/>
    </source>
</evidence>
<evidence type="ECO:0000256" key="9">
    <source>
        <dbReference type="ARBA" id="ARBA00033387"/>
    </source>
</evidence>
<dbReference type="Proteomes" id="UP000565441">
    <property type="component" value="Unassembled WGS sequence"/>
</dbReference>
<evidence type="ECO:0000256" key="12">
    <source>
        <dbReference type="SAM" id="MobiDB-lite"/>
    </source>
</evidence>
<dbReference type="InterPro" id="IPR004971">
    <property type="entry name" value="mRNA_G-N7_MeTrfase_dom"/>
</dbReference>
<dbReference type="InterPro" id="IPR039753">
    <property type="entry name" value="RG7MT1"/>
</dbReference>
<feature type="compositionally biased region" description="Pro residues" evidence="12">
    <location>
        <begin position="160"/>
        <end position="170"/>
    </location>
</feature>
<reference evidence="14 15" key="1">
    <citation type="journal article" date="2020" name="ISME J.">
        <title>Uncovering the hidden diversity of litter-decomposition mechanisms in mushroom-forming fungi.</title>
        <authorList>
            <person name="Floudas D."/>
            <person name="Bentzer J."/>
            <person name="Ahren D."/>
            <person name="Johansson T."/>
            <person name="Persson P."/>
            <person name="Tunlid A."/>
        </authorList>
    </citation>
    <scope>NUCLEOTIDE SEQUENCE [LARGE SCALE GENOMIC DNA]</scope>
    <source>
        <strain evidence="14 15">CBS 661.87</strain>
    </source>
</reference>
<proteinExistence type="predicted"/>
<dbReference type="Pfam" id="PF03291">
    <property type="entry name" value="mRNA_G-N7_MeTrfase"/>
    <property type="match status" value="1"/>
</dbReference>
<dbReference type="AlphaFoldDB" id="A0A8H5MAH3"/>
<feature type="region of interest" description="Disordered" evidence="12">
    <location>
        <begin position="100"/>
        <end position="186"/>
    </location>
</feature>
<evidence type="ECO:0000256" key="11">
    <source>
        <dbReference type="ARBA" id="ARBA00049739"/>
    </source>
</evidence>
<dbReference type="GO" id="GO:0003723">
    <property type="term" value="F:RNA binding"/>
    <property type="evidence" value="ECO:0007669"/>
    <property type="project" value="UniProtKB-KW"/>
</dbReference>
<evidence type="ECO:0000256" key="10">
    <source>
        <dbReference type="ARBA" id="ARBA00044712"/>
    </source>
</evidence>
<evidence type="ECO:0000256" key="7">
    <source>
        <dbReference type="ARBA" id="ARBA00023042"/>
    </source>
</evidence>
<keyword evidence="6" id="KW-0694">RNA-binding</keyword>
<gene>
    <name evidence="14" type="ORF">D9615_001830</name>
</gene>
<name>A0A8H5MAH3_9AGAR</name>
<evidence type="ECO:0000313" key="14">
    <source>
        <dbReference type="EMBL" id="KAF5386724.1"/>
    </source>
</evidence>